<dbReference type="GeneID" id="96082022"/>
<feature type="domain" description="DUF7025" evidence="3">
    <location>
        <begin position="281"/>
        <end position="378"/>
    </location>
</feature>
<comment type="caution">
    <text evidence="4">The sequence shown here is derived from an EMBL/GenBank/DDBJ whole genome shotgun (WGS) entry which is preliminary data.</text>
</comment>
<name>A0ABR3UZ45_9PLEO</name>
<organism evidence="4 5">
    <name type="scientific">Alternaria dauci</name>
    <dbReference type="NCBI Taxonomy" id="48095"/>
    <lineage>
        <taxon>Eukaryota</taxon>
        <taxon>Fungi</taxon>
        <taxon>Dikarya</taxon>
        <taxon>Ascomycota</taxon>
        <taxon>Pezizomycotina</taxon>
        <taxon>Dothideomycetes</taxon>
        <taxon>Pleosporomycetidae</taxon>
        <taxon>Pleosporales</taxon>
        <taxon>Pleosporineae</taxon>
        <taxon>Pleosporaceae</taxon>
        <taxon>Alternaria</taxon>
        <taxon>Alternaria sect. Porri</taxon>
    </lineage>
</organism>
<feature type="region of interest" description="Disordered" evidence="1">
    <location>
        <begin position="153"/>
        <end position="176"/>
    </location>
</feature>
<gene>
    <name evidence="4" type="ORF">ACET3X_001700</name>
</gene>
<dbReference type="PANTHER" id="PTHR46411:SF3">
    <property type="entry name" value="AAA+ ATPASE DOMAIN-CONTAINING PROTEIN"/>
    <property type="match status" value="1"/>
</dbReference>
<evidence type="ECO:0000259" key="2">
    <source>
        <dbReference type="Pfam" id="PF22893"/>
    </source>
</evidence>
<evidence type="ECO:0000313" key="4">
    <source>
        <dbReference type="EMBL" id="KAL1801358.1"/>
    </source>
</evidence>
<sequence length="430" mass="49556">MVTDKGSEQRYIKARFNAYRLYVVPWAACCSWHAMKALLIEWHREDEDTLRDISNGDFTIMAVTKGCIHPQTWEQVIEHGSEIRIWTHSAYEGQKISKEYESSVQYVVNIRKYDSDGNEYLTATNTYKEPVEFELTDDSGRLPALQEIKDIVSPNYQDGGTTGDSSDGKKTKLGPHDRVTDTSLRIISPYLLNILKSVTTYTEAAAEELLNDLVTGMFYYPYRELYHHLPALLEYQNGTVALRAKHSTFFNERYDEHLNVLQKYLNSQPGVPIEEFKERLERKIPTITFATYWLLLKPGSEVYVREDDGSLNAYILDSFEGGVSERGGKKTNRNYKILVWNLMYGETKISPNYRTVEINVFDNAREIASLSLFPSRFLDEYDKEKRLEKRLVDRGKRYFTYSKSPAFLQYTGRGLGTVSKTVKPLSSGLT</sequence>
<dbReference type="EMBL" id="JBHGVX010000001">
    <property type="protein sequence ID" value="KAL1801358.1"/>
    <property type="molecule type" value="Genomic_DNA"/>
</dbReference>
<evidence type="ECO:0000256" key="1">
    <source>
        <dbReference type="SAM" id="MobiDB-lite"/>
    </source>
</evidence>
<dbReference type="InterPro" id="IPR054464">
    <property type="entry name" value="ULD_fung"/>
</dbReference>
<evidence type="ECO:0000259" key="3">
    <source>
        <dbReference type="Pfam" id="PF22942"/>
    </source>
</evidence>
<feature type="domain" description="Ubiquitin-like" evidence="2">
    <location>
        <begin position="20"/>
        <end position="85"/>
    </location>
</feature>
<dbReference type="RefSeq" id="XP_069311942.1">
    <property type="nucleotide sequence ID" value="XM_069447021.1"/>
</dbReference>
<dbReference type="Proteomes" id="UP001578633">
    <property type="component" value="Chromosome 1"/>
</dbReference>
<proteinExistence type="predicted"/>
<dbReference type="Pfam" id="PF22893">
    <property type="entry name" value="ULD_2"/>
    <property type="match status" value="1"/>
</dbReference>
<protein>
    <submittedName>
        <fullName evidence="4">Uncharacterized protein</fullName>
    </submittedName>
</protein>
<feature type="compositionally biased region" description="Basic and acidic residues" evidence="1">
    <location>
        <begin position="166"/>
        <end position="176"/>
    </location>
</feature>
<dbReference type="PANTHER" id="PTHR46411">
    <property type="entry name" value="FAMILY ATPASE, PUTATIVE-RELATED"/>
    <property type="match status" value="1"/>
</dbReference>
<evidence type="ECO:0000313" key="5">
    <source>
        <dbReference type="Proteomes" id="UP001578633"/>
    </source>
</evidence>
<dbReference type="InterPro" id="IPR054289">
    <property type="entry name" value="DUF7025"/>
</dbReference>
<dbReference type="Pfam" id="PF22942">
    <property type="entry name" value="DUF7025"/>
    <property type="match status" value="1"/>
</dbReference>
<keyword evidence="5" id="KW-1185">Reference proteome</keyword>
<accession>A0ABR3UZ45</accession>
<reference evidence="4 5" key="1">
    <citation type="submission" date="2024-09" db="EMBL/GenBank/DDBJ databases">
        <title>T2T genomes of carrot and Alternaria dauci and their utility for understanding host-pathogen interaction during carrot leaf blight disease.</title>
        <authorList>
            <person name="Liu W."/>
            <person name="Xu S."/>
            <person name="Ou C."/>
            <person name="Liu X."/>
            <person name="Zhuang F."/>
            <person name="Deng X.W."/>
        </authorList>
    </citation>
    <scope>NUCLEOTIDE SEQUENCE [LARGE SCALE GENOMIC DNA]</scope>
    <source>
        <strain evidence="4 5">A2016</strain>
    </source>
</reference>